<reference evidence="3 4" key="2">
    <citation type="journal article" date="2021" name="Int. J. Food Microbiol.">
        <title>Safety demonstration of a microbial species for use in the food chain: Weissella confusa.</title>
        <authorList>
            <person name="Bourdichon F."/>
            <person name="Patrone V."/>
            <person name="Fontana A."/>
            <person name="Milani G."/>
            <person name="Morelli L."/>
        </authorList>
    </citation>
    <scope>NUCLEOTIDE SEQUENCE [LARGE SCALE GENOMIC DNA]</scope>
    <source>
        <strain evidence="2">CCUG 30943</strain>
        <strain evidence="3 4">CCUG 43002</strain>
    </source>
</reference>
<sequence>MILLLVLGIVIVVVGILRSVQQHTVRWMPLISGTVLAIAMAVGLYTAHHSNFLLTKMPLDKTQKIKPAATLLDFKFITTEKGSNGENRYTYKVGNKSYQTLTQNAETTVKTGETAQLETIVTTYQAKSLFSRFMLFGETKLKTGKTQYVLTVPKDWDVLTSAQVKELQKMVKDSNNGITDEVANQVKKQFADRAKDDENFMKDKDAQQKLQSDIVNKVTADRQANLEKALNEKIQSWQ</sequence>
<name>A0A1T4J858_WEICO</name>
<dbReference type="Proteomes" id="UP000728106">
    <property type="component" value="Unassembled WGS sequence"/>
</dbReference>
<accession>A0A1T4J858</accession>
<dbReference type="RefSeq" id="WP_087044709.1">
    <property type="nucleotide sequence ID" value="NZ_ALXH01000035.1"/>
</dbReference>
<gene>
    <name evidence="3" type="ORF">HAU20_09260</name>
    <name evidence="2" type="ORF">HAU43_08560</name>
</gene>
<evidence type="ECO:0000313" key="2">
    <source>
        <dbReference type="EMBL" id="MBJ7633131.1"/>
    </source>
</evidence>
<proteinExistence type="predicted"/>
<evidence type="ECO:0000313" key="4">
    <source>
        <dbReference type="Proteomes" id="UP000728106"/>
    </source>
</evidence>
<comment type="caution">
    <text evidence="3">The sequence shown here is derived from an EMBL/GenBank/DDBJ whole genome shotgun (WGS) entry which is preliminary data.</text>
</comment>
<dbReference type="GeneID" id="57978036"/>
<reference evidence="3" key="1">
    <citation type="submission" date="2020-02" db="EMBL/GenBank/DDBJ databases">
        <authorList>
            <person name="Fontana A."/>
            <person name="Patrone V."/>
            <person name="Morelli L."/>
        </authorList>
    </citation>
    <scope>NUCLEOTIDE SEQUENCE</scope>
    <source>
        <strain evidence="2">CCUG 30943</strain>
        <strain evidence="3">CCUG 43002</strain>
    </source>
</reference>
<dbReference type="AlphaFoldDB" id="A0A1T4J858"/>
<feature type="transmembrane region" description="Helical" evidence="1">
    <location>
        <begin position="29"/>
        <end position="47"/>
    </location>
</feature>
<dbReference type="EMBL" id="JAAOCP010000012">
    <property type="protein sequence ID" value="MBJ7639565.1"/>
    <property type="molecule type" value="Genomic_DNA"/>
</dbReference>
<evidence type="ECO:0000256" key="1">
    <source>
        <dbReference type="SAM" id="Phobius"/>
    </source>
</evidence>
<dbReference type="EMBL" id="JAAOCX010000011">
    <property type="protein sequence ID" value="MBJ7633131.1"/>
    <property type="molecule type" value="Genomic_DNA"/>
</dbReference>
<keyword evidence="1" id="KW-0812">Transmembrane</keyword>
<evidence type="ECO:0000313" key="3">
    <source>
        <dbReference type="EMBL" id="MBJ7639565.1"/>
    </source>
</evidence>
<dbReference type="InterPro" id="IPR032083">
    <property type="entry name" value="DUF4811"/>
</dbReference>
<protein>
    <submittedName>
        <fullName evidence="3">DUF4811 domain-containing protein</fullName>
    </submittedName>
</protein>
<dbReference type="Pfam" id="PF16069">
    <property type="entry name" value="DUF4811"/>
    <property type="match status" value="1"/>
</dbReference>
<organism evidence="3 4">
    <name type="scientific">Weissella confusa</name>
    <name type="common">Lactobacillus confusus</name>
    <dbReference type="NCBI Taxonomy" id="1583"/>
    <lineage>
        <taxon>Bacteria</taxon>
        <taxon>Bacillati</taxon>
        <taxon>Bacillota</taxon>
        <taxon>Bacilli</taxon>
        <taxon>Lactobacillales</taxon>
        <taxon>Lactobacillaceae</taxon>
        <taxon>Weissella</taxon>
    </lineage>
</organism>
<keyword evidence="1" id="KW-1133">Transmembrane helix</keyword>
<keyword evidence="4" id="KW-1185">Reference proteome</keyword>
<dbReference type="Proteomes" id="UP000808038">
    <property type="component" value="Unassembled WGS sequence"/>
</dbReference>
<keyword evidence="1" id="KW-0472">Membrane</keyword>